<gene>
    <name evidence="2" type="ORF">BASA50_007106</name>
</gene>
<dbReference type="PANTHER" id="PTHR14256:SF1">
    <property type="entry name" value="GEO09626P1"/>
    <property type="match status" value="1"/>
</dbReference>
<protein>
    <recommendedName>
        <fullName evidence="4">NADH dehydrogenase [ubiquinone] 1 alpha subcomplex subunit 4</fullName>
    </recommendedName>
</protein>
<keyword evidence="3" id="KW-1185">Reference proteome</keyword>
<dbReference type="Proteomes" id="UP001648503">
    <property type="component" value="Unassembled WGS sequence"/>
</dbReference>
<keyword evidence="1" id="KW-0812">Transmembrane</keyword>
<reference evidence="2 3" key="1">
    <citation type="submission" date="2021-02" db="EMBL/GenBank/DDBJ databases">
        <title>Variation within the Batrachochytrium salamandrivorans European outbreak.</title>
        <authorList>
            <person name="Kelly M."/>
            <person name="Pasmans F."/>
            <person name="Shea T.P."/>
            <person name="Munoz J.F."/>
            <person name="Carranza S."/>
            <person name="Cuomo C.A."/>
            <person name="Martel A."/>
        </authorList>
    </citation>
    <scope>NUCLEOTIDE SEQUENCE [LARGE SCALE GENOMIC DNA]</scope>
    <source>
        <strain evidence="2 3">AMFP18/2</strain>
    </source>
</reference>
<evidence type="ECO:0008006" key="4">
    <source>
        <dbReference type="Google" id="ProtNLM"/>
    </source>
</evidence>
<feature type="transmembrane region" description="Helical" evidence="1">
    <location>
        <begin position="12"/>
        <end position="31"/>
    </location>
</feature>
<proteinExistence type="predicted"/>
<evidence type="ECO:0000313" key="2">
    <source>
        <dbReference type="EMBL" id="KAH6593881.1"/>
    </source>
</evidence>
<dbReference type="InterPro" id="IPR010530">
    <property type="entry name" value="B12D"/>
</dbReference>
<name>A0ABQ8F875_9FUNG</name>
<accession>A0ABQ8F875</accession>
<dbReference type="EMBL" id="JAFCIX010000344">
    <property type="protein sequence ID" value="KAH6593881.1"/>
    <property type="molecule type" value="Genomic_DNA"/>
</dbReference>
<evidence type="ECO:0000313" key="3">
    <source>
        <dbReference type="Proteomes" id="UP001648503"/>
    </source>
</evidence>
<sequence>MSFFRHAAKPELAVLVGAVFMGLGGASFMLYRSLATDPTIQLYNKRENPYPWLKVAQDQNIKMYAVNNKFESKEGIRTTFVENRK</sequence>
<comment type="caution">
    <text evidence="2">The sequence shown here is derived from an EMBL/GenBank/DDBJ whole genome shotgun (WGS) entry which is preliminary data.</text>
</comment>
<keyword evidence="1" id="KW-1133">Transmembrane helix</keyword>
<organism evidence="2 3">
    <name type="scientific">Batrachochytrium salamandrivorans</name>
    <dbReference type="NCBI Taxonomy" id="1357716"/>
    <lineage>
        <taxon>Eukaryota</taxon>
        <taxon>Fungi</taxon>
        <taxon>Fungi incertae sedis</taxon>
        <taxon>Chytridiomycota</taxon>
        <taxon>Chytridiomycota incertae sedis</taxon>
        <taxon>Chytridiomycetes</taxon>
        <taxon>Rhizophydiales</taxon>
        <taxon>Rhizophydiales incertae sedis</taxon>
        <taxon>Batrachochytrium</taxon>
    </lineage>
</organism>
<dbReference type="PANTHER" id="PTHR14256">
    <property type="entry name" value="NADH-UBIQUINONE OXIDOREDUCTASE MLRQ SUBUNIT"/>
    <property type="match status" value="1"/>
</dbReference>
<keyword evidence="1" id="KW-0472">Membrane</keyword>
<evidence type="ECO:0000256" key="1">
    <source>
        <dbReference type="SAM" id="Phobius"/>
    </source>
</evidence>
<dbReference type="Pfam" id="PF06522">
    <property type="entry name" value="B12D"/>
    <property type="match status" value="1"/>
</dbReference>